<protein>
    <recommendedName>
        <fullName evidence="4">Phage abortive infection protein</fullName>
    </recommendedName>
</protein>
<comment type="caution">
    <text evidence="2">The sequence shown here is derived from an EMBL/GenBank/DDBJ whole genome shotgun (WGS) entry which is preliminary data.</text>
</comment>
<keyword evidence="1" id="KW-0812">Transmembrane</keyword>
<organism evidence="2 3">
    <name type="scientific">Flavobacterium rivuli WB 3.3-2 = DSM 21788</name>
    <dbReference type="NCBI Taxonomy" id="1121895"/>
    <lineage>
        <taxon>Bacteria</taxon>
        <taxon>Pseudomonadati</taxon>
        <taxon>Bacteroidota</taxon>
        <taxon>Flavobacteriia</taxon>
        <taxon>Flavobacteriales</taxon>
        <taxon>Flavobacteriaceae</taxon>
        <taxon>Flavobacterium</taxon>
    </lineage>
</organism>
<dbReference type="Pfam" id="PF16872">
    <property type="entry name" value="putAbiC"/>
    <property type="match status" value="1"/>
</dbReference>
<dbReference type="OrthoDB" id="6678638at2"/>
<sequence>MDKKSKRVLWATIIVAFLLLAVFIKRIIADGVNICDTDIDYAITGQVGDFIGGVIGTIFTVAGFYFLYITLSEQRKSFEQERLETRFFEMIKLYKENVNELTYTEKQLVKELPYSGYRVEKIKNKYVGRKVMKIIYHDFTLLYKELDFLFNESEIYEKKYKKLLEENLILGKRNINLNEYAKIDIIYCIIFFGLSSQDRLALKNIFNARYRGEFIEKVIMFASLKPKEESRRWDIWMSFNKLTVRDKIKKFDDAWNEVVRQGLDPISDKGHYEIISILLPVNNENFNINKYYGGHQFRLGHYFRHIYQSIIYINNSKLKFGEKYENLKLLRAQISTFEQRLIFLNSISTMGRSWELEKIGKSSEVLNFNDRLITKFNFIKNIPNDILIDDIKVSTYYPNVLLETNYDADQILERIELEKKYI</sequence>
<dbReference type="STRING" id="1121895.GCA_000378485_01795"/>
<dbReference type="RefSeq" id="WP_020212949.1">
    <property type="nucleotide sequence ID" value="NZ_JRLX01000023.1"/>
</dbReference>
<gene>
    <name evidence="2" type="ORF">Q765_16745</name>
</gene>
<evidence type="ECO:0000256" key="1">
    <source>
        <dbReference type="SAM" id="Phobius"/>
    </source>
</evidence>
<accession>A0A0A2LZC5</accession>
<keyword evidence="3" id="KW-1185">Reference proteome</keyword>
<dbReference type="Proteomes" id="UP000030152">
    <property type="component" value="Unassembled WGS sequence"/>
</dbReference>
<proteinExistence type="predicted"/>
<dbReference type="eggNOG" id="ENOG502ZC5Q">
    <property type="taxonomic scope" value="Bacteria"/>
</dbReference>
<evidence type="ECO:0000313" key="3">
    <source>
        <dbReference type="Proteomes" id="UP000030152"/>
    </source>
</evidence>
<dbReference type="InterPro" id="IPR031709">
    <property type="entry name" value="PutAbiC"/>
</dbReference>
<evidence type="ECO:0008006" key="4">
    <source>
        <dbReference type="Google" id="ProtNLM"/>
    </source>
</evidence>
<name>A0A0A2LZC5_9FLAO</name>
<feature type="transmembrane region" description="Helical" evidence="1">
    <location>
        <begin position="50"/>
        <end position="71"/>
    </location>
</feature>
<keyword evidence="1" id="KW-1133">Transmembrane helix</keyword>
<evidence type="ECO:0000313" key="2">
    <source>
        <dbReference type="EMBL" id="KGO85389.1"/>
    </source>
</evidence>
<reference evidence="2 3" key="1">
    <citation type="submission" date="2013-09" db="EMBL/GenBank/DDBJ databases">
        <authorList>
            <person name="Zeng Z."/>
            <person name="Chen C."/>
        </authorList>
    </citation>
    <scope>NUCLEOTIDE SEQUENCE [LARGE SCALE GENOMIC DNA]</scope>
    <source>
        <strain evidence="2 3">WB 3.3-2</strain>
    </source>
</reference>
<keyword evidence="1" id="KW-0472">Membrane</keyword>
<dbReference type="AlphaFoldDB" id="A0A0A2LZC5"/>
<dbReference type="EMBL" id="JRLX01000023">
    <property type="protein sequence ID" value="KGO85389.1"/>
    <property type="molecule type" value="Genomic_DNA"/>
</dbReference>
<feature type="transmembrane region" description="Helical" evidence="1">
    <location>
        <begin position="7"/>
        <end position="28"/>
    </location>
</feature>